<evidence type="ECO:0000256" key="5">
    <source>
        <dbReference type="ARBA" id="ARBA00022840"/>
    </source>
</evidence>
<dbReference type="AlphaFoldDB" id="A0A3B1DM93"/>
<keyword evidence="1" id="KW-0597">Phosphoprotein</keyword>
<dbReference type="Gene3D" id="1.10.287.130">
    <property type="match status" value="1"/>
</dbReference>
<dbReference type="SUPFAM" id="SSF55874">
    <property type="entry name" value="ATPase domain of HSP90 chaperone/DNA topoisomerase II/histidine kinase"/>
    <property type="match status" value="1"/>
</dbReference>
<protein>
    <recommendedName>
        <fullName evidence="7">Histidine kinase domain-containing protein</fullName>
    </recommendedName>
</protein>
<feature type="domain" description="Histidine kinase" evidence="7">
    <location>
        <begin position="24"/>
        <end position="203"/>
    </location>
</feature>
<dbReference type="CDD" id="cd00082">
    <property type="entry name" value="HisKA"/>
    <property type="match status" value="1"/>
</dbReference>
<keyword evidence="2" id="KW-0808">Transferase</keyword>
<evidence type="ECO:0000256" key="2">
    <source>
        <dbReference type="ARBA" id="ARBA00022679"/>
    </source>
</evidence>
<keyword evidence="5" id="KW-0067">ATP-binding</keyword>
<organism evidence="8">
    <name type="scientific">hydrothermal vent metagenome</name>
    <dbReference type="NCBI Taxonomy" id="652676"/>
    <lineage>
        <taxon>unclassified sequences</taxon>
        <taxon>metagenomes</taxon>
        <taxon>ecological metagenomes</taxon>
    </lineage>
</organism>
<dbReference type="InterPro" id="IPR003661">
    <property type="entry name" value="HisK_dim/P_dom"/>
</dbReference>
<keyword evidence="3" id="KW-0547">Nucleotide-binding</keyword>
<dbReference type="SUPFAM" id="SSF47384">
    <property type="entry name" value="Homodimeric domain of signal transducing histidine kinase"/>
    <property type="match status" value="1"/>
</dbReference>
<dbReference type="Pfam" id="PF02518">
    <property type="entry name" value="HATPase_c"/>
    <property type="match status" value="1"/>
</dbReference>
<reference evidence="8" key="1">
    <citation type="submission" date="2018-06" db="EMBL/GenBank/DDBJ databases">
        <authorList>
            <person name="Zhirakovskaya E."/>
        </authorList>
    </citation>
    <scope>NUCLEOTIDE SEQUENCE</scope>
</reference>
<dbReference type="InterPro" id="IPR036890">
    <property type="entry name" value="HATPase_C_sf"/>
</dbReference>
<evidence type="ECO:0000313" key="8">
    <source>
        <dbReference type="EMBL" id="VAX37194.1"/>
    </source>
</evidence>
<evidence type="ECO:0000256" key="4">
    <source>
        <dbReference type="ARBA" id="ARBA00022777"/>
    </source>
</evidence>
<dbReference type="InterPro" id="IPR036097">
    <property type="entry name" value="HisK_dim/P_sf"/>
</dbReference>
<gene>
    <name evidence="8" type="ORF">MNBD_PLANCTO02-2539</name>
</gene>
<dbReference type="GO" id="GO:0000155">
    <property type="term" value="F:phosphorelay sensor kinase activity"/>
    <property type="evidence" value="ECO:0007669"/>
    <property type="project" value="InterPro"/>
</dbReference>
<dbReference type="InterPro" id="IPR004358">
    <property type="entry name" value="Sig_transdc_His_kin-like_C"/>
</dbReference>
<dbReference type="PANTHER" id="PTHR43065:SF46">
    <property type="entry name" value="C4-DICARBOXYLATE TRANSPORT SENSOR PROTEIN DCTB"/>
    <property type="match status" value="1"/>
</dbReference>
<keyword evidence="4" id="KW-0418">Kinase</keyword>
<dbReference type="PANTHER" id="PTHR43065">
    <property type="entry name" value="SENSOR HISTIDINE KINASE"/>
    <property type="match status" value="1"/>
</dbReference>
<dbReference type="SMART" id="SM00388">
    <property type="entry name" value="HisKA"/>
    <property type="match status" value="1"/>
</dbReference>
<dbReference type="InterPro" id="IPR005467">
    <property type="entry name" value="His_kinase_dom"/>
</dbReference>
<evidence type="ECO:0000256" key="3">
    <source>
        <dbReference type="ARBA" id="ARBA00022741"/>
    </source>
</evidence>
<sequence length="203" mass="22630">MAHDEKKQERLQTQYNEIATLAGGLAHEIRNPLSTISLNLELLSEDVAPGETPRERRAQKRIVTLQQECKNLDRILSDFLQFVRLNDLTPDVADLNALVTEFIESFQPVAKEAGIDISPHLHADLPAVRLDRSLMRQALMNLALNAQQAMPHGGLLEFQTSFDGNQVFLEMIDTGIGMDERTISKMFQAFFSSKSQGSGLGLP</sequence>
<dbReference type="GO" id="GO:0005524">
    <property type="term" value="F:ATP binding"/>
    <property type="evidence" value="ECO:0007669"/>
    <property type="project" value="UniProtKB-KW"/>
</dbReference>
<feature type="non-terminal residue" evidence="8">
    <location>
        <position position="203"/>
    </location>
</feature>
<accession>A0A3B1DM93</accession>
<dbReference type="EMBL" id="UOGL01000107">
    <property type="protein sequence ID" value="VAX37194.1"/>
    <property type="molecule type" value="Genomic_DNA"/>
</dbReference>
<name>A0A3B1DM93_9ZZZZ</name>
<dbReference type="Gene3D" id="3.30.565.10">
    <property type="entry name" value="Histidine kinase-like ATPase, C-terminal domain"/>
    <property type="match status" value="1"/>
</dbReference>
<dbReference type="PROSITE" id="PS50109">
    <property type="entry name" value="HIS_KIN"/>
    <property type="match status" value="1"/>
</dbReference>
<evidence type="ECO:0000256" key="1">
    <source>
        <dbReference type="ARBA" id="ARBA00022553"/>
    </source>
</evidence>
<evidence type="ECO:0000259" key="7">
    <source>
        <dbReference type="PROSITE" id="PS50109"/>
    </source>
</evidence>
<dbReference type="PRINTS" id="PR00344">
    <property type="entry name" value="BCTRLSENSOR"/>
</dbReference>
<proteinExistence type="predicted"/>
<evidence type="ECO:0000256" key="6">
    <source>
        <dbReference type="ARBA" id="ARBA00023012"/>
    </source>
</evidence>
<dbReference type="Pfam" id="PF00512">
    <property type="entry name" value="HisKA"/>
    <property type="match status" value="1"/>
</dbReference>
<dbReference type="InterPro" id="IPR003594">
    <property type="entry name" value="HATPase_dom"/>
</dbReference>
<keyword evidence="6" id="KW-0902">Two-component regulatory system</keyword>